<reference evidence="9 10" key="1">
    <citation type="journal article" date="2019" name="Nat. Microbiol.">
        <title>Mediterranean grassland soil C-N compound turnover is dependent on rainfall and depth, and is mediated by genomically divergent microorganisms.</title>
        <authorList>
            <person name="Diamond S."/>
            <person name="Andeer P.F."/>
            <person name="Li Z."/>
            <person name="Crits-Christoph A."/>
            <person name="Burstein D."/>
            <person name="Anantharaman K."/>
            <person name="Lane K.R."/>
            <person name="Thomas B.C."/>
            <person name="Pan C."/>
            <person name="Northen T.R."/>
            <person name="Banfield J.F."/>
        </authorList>
    </citation>
    <scope>NUCLEOTIDE SEQUENCE [LARGE SCALE GENOMIC DNA]</scope>
    <source>
        <strain evidence="9">NP_4</strain>
    </source>
</reference>
<keyword evidence="5 7" id="KW-1133">Transmembrane helix</keyword>
<dbReference type="InterPro" id="IPR025966">
    <property type="entry name" value="OppC_N"/>
</dbReference>
<dbReference type="SUPFAM" id="SSF161098">
    <property type="entry name" value="MetI-like"/>
    <property type="match status" value="1"/>
</dbReference>
<comment type="caution">
    <text evidence="9">The sequence shown here is derived from an EMBL/GenBank/DDBJ whole genome shotgun (WGS) entry which is preliminary data.</text>
</comment>
<feature type="transmembrane region" description="Helical" evidence="7">
    <location>
        <begin position="148"/>
        <end position="174"/>
    </location>
</feature>
<dbReference type="GO" id="GO:0055085">
    <property type="term" value="P:transmembrane transport"/>
    <property type="evidence" value="ECO:0007669"/>
    <property type="project" value="InterPro"/>
</dbReference>
<evidence type="ECO:0000256" key="7">
    <source>
        <dbReference type="RuleBase" id="RU363032"/>
    </source>
</evidence>
<dbReference type="InterPro" id="IPR035906">
    <property type="entry name" value="MetI-like_sf"/>
</dbReference>
<evidence type="ECO:0000259" key="8">
    <source>
        <dbReference type="PROSITE" id="PS50928"/>
    </source>
</evidence>
<keyword evidence="4 7" id="KW-0812">Transmembrane</keyword>
<proteinExistence type="inferred from homology"/>
<evidence type="ECO:0000256" key="1">
    <source>
        <dbReference type="ARBA" id="ARBA00004651"/>
    </source>
</evidence>
<evidence type="ECO:0000313" key="10">
    <source>
        <dbReference type="Proteomes" id="UP000319353"/>
    </source>
</evidence>
<dbReference type="CDD" id="cd06261">
    <property type="entry name" value="TM_PBP2"/>
    <property type="match status" value="1"/>
</dbReference>
<feature type="transmembrane region" description="Helical" evidence="7">
    <location>
        <begin position="266"/>
        <end position="289"/>
    </location>
</feature>
<comment type="similarity">
    <text evidence="7">Belongs to the binding-protein-dependent transport system permease family.</text>
</comment>
<evidence type="ECO:0000256" key="2">
    <source>
        <dbReference type="ARBA" id="ARBA00022448"/>
    </source>
</evidence>
<keyword evidence="3" id="KW-1003">Cell membrane</keyword>
<feature type="transmembrane region" description="Helical" evidence="7">
    <location>
        <begin position="39"/>
        <end position="61"/>
    </location>
</feature>
<keyword evidence="2 7" id="KW-0813">Transport</keyword>
<accession>A0A537L443</accession>
<dbReference type="Proteomes" id="UP000319353">
    <property type="component" value="Unassembled WGS sequence"/>
</dbReference>
<comment type="subcellular location">
    <subcellularLocation>
        <location evidence="1 7">Cell membrane</location>
        <topology evidence="1 7">Multi-pass membrane protein</topology>
    </subcellularLocation>
</comment>
<dbReference type="EMBL" id="VBAL01000074">
    <property type="protein sequence ID" value="TMJ02676.1"/>
    <property type="molecule type" value="Genomic_DNA"/>
</dbReference>
<evidence type="ECO:0000256" key="4">
    <source>
        <dbReference type="ARBA" id="ARBA00022692"/>
    </source>
</evidence>
<dbReference type="InterPro" id="IPR000515">
    <property type="entry name" value="MetI-like"/>
</dbReference>
<keyword evidence="6 7" id="KW-0472">Membrane</keyword>
<evidence type="ECO:0000313" key="9">
    <source>
        <dbReference type="EMBL" id="TMJ02676.1"/>
    </source>
</evidence>
<evidence type="ECO:0000256" key="5">
    <source>
        <dbReference type="ARBA" id="ARBA00022989"/>
    </source>
</evidence>
<evidence type="ECO:0000256" key="6">
    <source>
        <dbReference type="ARBA" id="ARBA00023136"/>
    </source>
</evidence>
<dbReference type="GO" id="GO:0005886">
    <property type="term" value="C:plasma membrane"/>
    <property type="evidence" value="ECO:0007669"/>
    <property type="project" value="UniProtKB-SubCell"/>
</dbReference>
<dbReference type="Pfam" id="PF00528">
    <property type="entry name" value="BPD_transp_1"/>
    <property type="match status" value="1"/>
</dbReference>
<organism evidence="9 10">
    <name type="scientific">Candidatus Segetimicrobium genomatis</name>
    <dbReference type="NCBI Taxonomy" id="2569760"/>
    <lineage>
        <taxon>Bacteria</taxon>
        <taxon>Bacillati</taxon>
        <taxon>Candidatus Sysuimicrobiota</taxon>
        <taxon>Candidatus Sysuimicrobiia</taxon>
        <taxon>Candidatus Sysuimicrobiales</taxon>
        <taxon>Candidatus Segetimicrobiaceae</taxon>
        <taxon>Candidatus Segetimicrobium</taxon>
    </lineage>
</organism>
<feature type="domain" description="ABC transmembrane type-1" evidence="8">
    <location>
        <begin position="100"/>
        <end position="289"/>
    </location>
</feature>
<dbReference type="Pfam" id="PF12911">
    <property type="entry name" value="OppC_N"/>
    <property type="match status" value="1"/>
</dbReference>
<dbReference type="PROSITE" id="PS50928">
    <property type="entry name" value="ABC_TM1"/>
    <property type="match status" value="1"/>
</dbReference>
<gene>
    <name evidence="9" type="ORF">E6H01_06345</name>
</gene>
<sequence length="301" mass="32119">MSRFAADLPADVVGPQRGTREVRRYGLGYFLHRYARNRLALVGLWVVLGIALVAIFAPWFAPASPIKPDFGNLLQPSTATHPMGTDDLGRDVLSRVIFGTRTALLAGVISVGIAVIAGLPAGLLSGYYGGRLDDLLMRLTDAMLSFPFLVLALALAAVLGAGLDKALIAIGIVFTPRFIRLSRAQVLGEREQNYVEAARAMGVGDGRIIWRHILPNSISPIVVQASLDMAGAITAEAALSFLGLGTQPPTPSWGSMLNIAQAYLSTAPWMAVWPGLAIFITVLALNLLGDGLREALDPRLR</sequence>
<name>A0A537L443_9BACT</name>
<dbReference type="Gene3D" id="1.10.3720.10">
    <property type="entry name" value="MetI-like"/>
    <property type="match status" value="1"/>
</dbReference>
<dbReference type="InterPro" id="IPR050366">
    <property type="entry name" value="BP-dependent_transpt_permease"/>
</dbReference>
<dbReference type="PANTHER" id="PTHR43386">
    <property type="entry name" value="OLIGOPEPTIDE TRANSPORT SYSTEM PERMEASE PROTEIN APPC"/>
    <property type="match status" value="1"/>
</dbReference>
<dbReference type="PANTHER" id="PTHR43386:SF25">
    <property type="entry name" value="PEPTIDE ABC TRANSPORTER PERMEASE PROTEIN"/>
    <property type="match status" value="1"/>
</dbReference>
<evidence type="ECO:0000256" key="3">
    <source>
        <dbReference type="ARBA" id="ARBA00022475"/>
    </source>
</evidence>
<protein>
    <submittedName>
        <fullName evidence="9">ABC transporter permease</fullName>
    </submittedName>
</protein>
<dbReference type="AlphaFoldDB" id="A0A537L443"/>
<feature type="transmembrane region" description="Helical" evidence="7">
    <location>
        <begin position="103"/>
        <end position="128"/>
    </location>
</feature>